<sequence length="103" mass="11456">MRSDKTKRDEADEEAALPIPANCERLLRSLKQCHRHSGLEAQTAQCRHLNRALAECVVSAFCGEEAEAVRSLCGSAGTSLKRSQCQRAQMRFSACLSHFTHPR</sequence>
<keyword evidence="3" id="KW-0496">Mitochondrion</keyword>
<comment type="caution">
    <text evidence="4">The sequence shown here is derived from an EMBL/GenBank/DDBJ whole genome shotgun (WGS) entry which is preliminary data.</text>
</comment>
<evidence type="ECO:0000256" key="1">
    <source>
        <dbReference type="ARBA" id="ARBA00007347"/>
    </source>
</evidence>
<protein>
    <recommendedName>
        <fullName evidence="3">COX assembly mitochondrial protein</fullName>
    </recommendedName>
</protein>
<evidence type="ECO:0000313" key="5">
    <source>
        <dbReference type="Proteomes" id="UP001140206"/>
    </source>
</evidence>
<dbReference type="EMBL" id="JAMFTS010000001">
    <property type="protein sequence ID" value="KAJ4809337.1"/>
    <property type="molecule type" value="Genomic_DNA"/>
</dbReference>
<proteinExistence type="inferred from homology"/>
<accession>A0AAV8H184</accession>
<dbReference type="Proteomes" id="UP001140206">
    <property type="component" value="Chromosome 1"/>
</dbReference>
<dbReference type="AlphaFoldDB" id="A0AAV8H184"/>
<organism evidence="4 5">
    <name type="scientific">Rhynchospora pubera</name>
    <dbReference type="NCBI Taxonomy" id="906938"/>
    <lineage>
        <taxon>Eukaryota</taxon>
        <taxon>Viridiplantae</taxon>
        <taxon>Streptophyta</taxon>
        <taxon>Embryophyta</taxon>
        <taxon>Tracheophyta</taxon>
        <taxon>Spermatophyta</taxon>
        <taxon>Magnoliopsida</taxon>
        <taxon>Liliopsida</taxon>
        <taxon>Poales</taxon>
        <taxon>Cyperaceae</taxon>
        <taxon>Cyperoideae</taxon>
        <taxon>Rhynchosporeae</taxon>
        <taxon>Rhynchospora</taxon>
    </lineage>
</organism>
<evidence type="ECO:0000313" key="4">
    <source>
        <dbReference type="EMBL" id="KAJ4809337.1"/>
    </source>
</evidence>
<evidence type="ECO:0000256" key="2">
    <source>
        <dbReference type="ARBA" id="ARBA00023157"/>
    </source>
</evidence>
<name>A0AAV8H184_9POAL</name>
<dbReference type="InterPro" id="IPR013892">
    <property type="entry name" value="Cyt_c_biogenesis_Cmc1-like"/>
</dbReference>
<keyword evidence="2" id="KW-1015">Disulfide bond</keyword>
<gene>
    <name evidence="4" type="ORF">LUZ62_021903</name>
</gene>
<dbReference type="GO" id="GO:0005739">
    <property type="term" value="C:mitochondrion"/>
    <property type="evidence" value="ECO:0007669"/>
    <property type="project" value="UniProtKB-SubCell"/>
</dbReference>
<comment type="similarity">
    <text evidence="1 3">Belongs to the CMC family.</text>
</comment>
<reference evidence="4" key="1">
    <citation type="submission" date="2022-08" db="EMBL/GenBank/DDBJ databases">
        <authorList>
            <person name="Marques A."/>
        </authorList>
    </citation>
    <scope>NUCLEOTIDE SEQUENCE</scope>
    <source>
        <strain evidence="4">RhyPub2mFocal</strain>
        <tissue evidence="4">Leaves</tissue>
    </source>
</reference>
<comment type="subcellular location">
    <subcellularLocation>
        <location evidence="3">Mitochondrion</location>
    </subcellularLocation>
</comment>
<keyword evidence="5" id="KW-1185">Reference proteome</keyword>
<dbReference type="Pfam" id="PF08583">
    <property type="entry name" value="Cmc1"/>
    <property type="match status" value="1"/>
</dbReference>
<evidence type="ECO:0000256" key="3">
    <source>
        <dbReference type="RuleBase" id="RU364104"/>
    </source>
</evidence>